<keyword evidence="2" id="KW-1185">Reference proteome</keyword>
<dbReference type="EMBL" id="BAABIB010000137">
    <property type="protein sequence ID" value="GAA4664402.1"/>
    <property type="molecule type" value="Genomic_DNA"/>
</dbReference>
<organism evidence="1 2">
    <name type="scientific">Amycolatopsis dongchuanensis</name>
    <dbReference type="NCBI Taxonomy" id="1070866"/>
    <lineage>
        <taxon>Bacteria</taxon>
        <taxon>Bacillati</taxon>
        <taxon>Actinomycetota</taxon>
        <taxon>Actinomycetes</taxon>
        <taxon>Pseudonocardiales</taxon>
        <taxon>Pseudonocardiaceae</taxon>
        <taxon>Amycolatopsis</taxon>
    </lineage>
</organism>
<proteinExistence type="predicted"/>
<gene>
    <name evidence="1" type="ORF">GCM10023214_66760</name>
</gene>
<dbReference type="Proteomes" id="UP001500192">
    <property type="component" value="Unassembled WGS sequence"/>
</dbReference>
<sequence length="106" mass="11105">MTRPALVLATESKRRVVAMSPVSPDLPARALAVLRAVAAGRAEMTCSCEPDLFIDGLACCDQAIARLLAHAELICPARPGALGQRVPVRLTAAGHTVLRPEPLEAA</sequence>
<comment type="caution">
    <text evidence="1">The sequence shown here is derived from an EMBL/GenBank/DDBJ whole genome shotgun (WGS) entry which is preliminary data.</text>
</comment>
<name>A0ABP8VKG5_9PSEU</name>
<evidence type="ECO:0000313" key="2">
    <source>
        <dbReference type="Proteomes" id="UP001500192"/>
    </source>
</evidence>
<protein>
    <submittedName>
        <fullName evidence="1">Uncharacterized protein</fullName>
    </submittedName>
</protein>
<accession>A0ABP8VKG5</accession>
<reference evidence="2" key="1">
    <citation type="journal article" date="2019" name="Int. J. Syst. Evol. Microbiol.">
        <title>The Global Catalogue of Microorganisms (GCM) 10K type strain sequencing project: providing services to taxonomists for standard genome sequencing and annotation.</title>
        <authorList>
            <consortium name="The Broad Institute Genomics Platform"/>
            <consortium name="The Broad Institute Genome Sequencing Center for Infectious Disease"/>
            <person name="Wu L."/>
            <person name="Ma J."/>
        </authorList>
    </citation>
    <scope>NUCLEOTIDE SEQUENCE [LARGE SCALE GENOMIC DNA]</scope>
    <source>
        <strain evidence="2">JCM 18054</strain>
    </source>
</reference>
<evidence type="ECO:0000313" key="1">
    <source>
        <dbReference type="EMBL" id="GAA4664402.1"/>
    </source>
</evidence>